<accession>A0A165SDH2</accession>
<feature type="region of interest" description="Disordered" evidence="1">
    <location>
        <begin position="37"/>
        <end position="189"/>
    </location>
</feature>
<proteinExistence type="predicted"/>
<evidence type="ECO:0000313" key="3">
    <source>
        <dbReference type="Proteomes" id="UP000076761"/>
    </source>
</evidence>
<organism evidence="2 3">
    <name type="scientific">Neolentinus lepideus HHB14362 ss-1</name>
    <dbReference type="NCBI Taxonomy" id="1314782"/>
    <lineage>
        <taxon>Eukaryota</taxon>
        <taxon>Fungi</taxon>
        <taxon>Dikarya</taxon>
        <taxon>Basidiomycota</taxon>
        <taxon>Agaricomycotina</taxon>
        <taxon>Agaricomycetes</taxon>
        <taxon>Gloeophyllales</taxon>
        <taxon>Gloeophyllaceae</taxon>
        <taxon>Neolentinus</taxon>
    </lineage>
</organism>
<feature type="non-terminal residue" evidence="2">
    <location>
        <position position="219"/>
    </location>
</feature>
<protein>
    <submittedName>
        <fullName evidence="2">Uncharacterized protein</fullName>
    </submittedName>
</protein>
<evidence type="ECO:0000256" key="1">
    <source>
        <dbReference type="SAM" id="MobiDB-lite"/>
    </source>
</evidence>
<keyword evidence="3" id="KW-1185">Reference proteome</keyword>
<dbReference type="EMBL" id="KV425574">
    <property type="protein sequence ID" value="KZT24998.1"/>
    <property type="molecule type" value="Genomic_DNA"/>
</dbReference>
<gene>
    <name evidence="2" type="ORF">NEOLEDRAFT_1242081</name>
</gene>
<dbReference type="Proteomes" id="UP000076761">
    <property type="component" value="Unassembled WGS sequence"/>
</dbReference>
<dbReference type="OrthoDB" id="3269956at2759"/>
<feature type="compositionally biased region" description="Polar residues" evidence="1">
    <location>
        <begin position="97"/>
        <end position="123"/>
    </location>
</feature>
<feature type="compositionally biased region" description="Basic and acidic residues" evidence="1">
    <location>
        <begin position="46"/>
        <end position="55"/>
    </location>
</feature>
<sequence length="219" mass="23673">MPPGPLFNWYCVLHSAVDICVKAAEYRTTQAGLRVSPLTAGRKRKREDVQRETRQDSGWTGRKHEDTGLNDSVGPAKDLLRPNGHSFVEQGHPAPSRYSTIPTIQPLSGLQAEGSQTVSSKDAQSSEKERNSGLFSVQDDKAEDATSATASPASLEVSPSQPPLSDVLSRNGTSAKLESLSDLPEPIHPDGLVKELDSLTAQEQPYPENVEVCAVHIHV</sequence>
<dbReference type="AlphaFoldDB" id="A0A165SDH2"/>
<dbReference type="InParanoid" id="A0A165SDH2"/>
<evidence type="ECO:0000313" key="2">
    <source>
        <dbReference type="EMBL" id="KZT24998.1"/>
    </source>
</evidence>
<reference evidence="2 3" key="1">
    <citation type="journal article" date="2016" name="Mol. Biol. Evol.">
        <title>Comparative Genomics of Early-Diverging Mushroom-Forming Fungi Provides Insights into the Origins of Lignocellulose Decay Capabilities.</title>
        <authorList>
            <person name="Nagy L.G."/>
            <person name="Riley R."/>
            <person name="Tritt A."/>
            <person name="Adam C."/>
            <person name="Daum C."/>
            <person name="Floudas D."/>
            <person name="Sun H."/>
            <person name="Yadav J.S."/>
            <person name="Pangilinan J."/>
            <person name="Larsson K.H."/>
            <person name="Matsuura K."/>
            <person name="Barry K."/>
            <person name="Labutti K."/>
            <person name="Kuo R."/>
            <person name="Ohm R.A."/>
            <person name="Bhattacharya S.S."/>
            <person name="Shirouzu T."/>
            <person name="Yoshinaga Y."/>
            <person name="Martin F.M."/>
            <person name="Grigoriev I.V."/>
            <person name="Hibbett D.S."/>
        </authorList>
    </citation>
    <scope>NUCLEOTIDE SEQUENCE [LARGE SCALE GENOMIC DNA]</scope>
    <source>
        <strain evidence="2 3">HHB14362 ss-1</strain>
    </source>
</reference>
<name>A0A165SDH2_9AGAM</name>